<dbReference type="InterPro" id="IPR052156">
    <property type="entry name" value="BCAA_Transport_ATP-bd_LivF"/>
</dbReference>
<dbReference type="GO" id="GO:0015807">
    <property type="term" value="P:L-amino acid transport"/>
    <property type="evidence" value="ECO:0007669"/>
    <property type="project" value="TreeGrafter"/>
</dbReference>
<reference evidence="6" key="1">
    <citation type="submission" date="2019-07" db="EMBL/GenBank/DDBJ databases">
        <title>Genomic Encyclopedia of Type Strains, Phase IV (KMG-IV): sequencing the most valuable type-strain genomes for metagenomic binning, comparative biology and taxonomic classification.</title>
        <authorList>
            <person name="Goeker M."/>
        </authorList>
    </citation>
    <scope>NUCLEOTIDE SEQUENCE</scope>
    <source>
        <strain evidence="6">DSM 44596</strain>
    </source>
</reference>
<evidence type="ECO:0000313" key="6">
    <source>
        <dbReference type="EMBL" id="TYQ08971.1"/>
    </source>
</evidence>
<dbReference type="InterPro" id="IPR003439">
    <property type="entry name" value="ABC_transporter-like_ATP-bd"/>
</dbReference>
<proteinExistence type="inferred from homology"/>
<dbReference type="PROSITE" id="PS50893">
    <property type="entry name" value="ABC_TRANSPORTER_2"/>
    <property type="match status" value="1"/>
</dbReference>
<dbReference type="EMBL" id="VNIQ01000001">
    <property type="protein sequence ID" value="TYQ08971.1"/>
    <property type="molecule type" value="Genomic_DNA"/>
</dbReference>
<keyword evidence="4 6" id="KW-0067">ATP-binding</keyword>
<evidence type="ECO:0000256" key="4">
    <source>
        <dbReference type="ARBA" id="ARBA00022840"/>
    </source>
</evidence>
<dbReference type="Gene3D" id="3.40.50.300">
    <property type="entry name" value="P-loop containing nucleotide triphosphate hydrolases"/>
    <property type="match status" value="1"/>
</dbReference>
<comment type="caution">
    <text evidence="6">The sequence shown here is derived from an EMBL/GenBank/DDBJ whole genome shotgun (WGS) entry which is preliminary data.</text>
</comment>
<dbReference type="Pfam" id="PF00005">
    <property type="entry name" value="ABC_tran"/>
    <property type="match status" value="1"/>
</dbReference>
<dbReference type="SUPFAM" id="SSF52540">
    <property type="entry name" value="P-loop containing nucleoside triphosphate hydrolases"/>
    <property type="match status" value="1"/>
</dbReference>
<dbReference type="CDD" id="cd03224">
    <property type="entry name" value="ABC_TM1139_LivF_branched"/>
    <property type="match status" value="1"/>
</dbReference>
<keyword evidence="2" id="KW-0813">Transport</keyword>
<dbReference type="PANTHER" id="PTHR43820">
    <property type="entry name" value="HIGH-AFFINITY BRANCHED-CHAIN AMINO ACID TRANSPORT ATP-BINDING PROTEIN LIVF"/>
    <property type="match status" value="1"/>
</dbReference>
<dbReference type="InterPro" id="IPR017871">
    <property type="entry name" value="ABC_transporter-like_CS"/>
</dbReference>
<evidence type="ECO:0000256" key="1">
    <source>
        <dbReference type="ARBA" id="ARBA00005417"/>
    </source>
</evidence>
<dbReference type="InterPro" id="IPR003593">
    <property type="entry name" value="AAA+_ATPase"/>
</dbReference>
<dbReference type="SMART" id="SM00382">
    <property type="entry name" value="AAA"/>
    <property type="match status" value="1"/>
</dbReference>
<dbReference type="PANTHER" id="PTHR43820:SF4">
    <property type="entry name" value="HIGH-AFFINITY BRANCHED-CHAIN AMINO ACID TRANSPORT ATP-BINDING PROTEIN LIVF"/>
    <property type="match status" value="1"/>
</dbReference>
<evidence type="ECO:0000256" key="2">
    <source>
        <dbReference type="ARBA" id="ARBA00022448"/>
    </source>
</evidence>
<comment type="similarity">
    <text evidence="1">Belongs to the ABC transporter superfamily.</text>
</comment>
<dbReference type="PROSITE" id="PS00211">
    <property type="entry name" value="ABC_TRANSPORTER_1"/>
    <property type="match status" value="1"/>
</dbReference>
<name>A0A652YZ60_NOCGL</name>
<gene>
    <name evidence="6" type="ORF">FNL38_1011349</name>
</gene>
<dbReference type="GO" id="GO:0015658">
    <property type="term" value="F:branched-chain amino acid transmembrane transporter activity"/>
    <property type="evidence" value="ECO:0007669"/>
    <property type="project" value="TreeGrafter"/>
</dbReference>
<dbReference type="InterPro" id="IPR027417">
    <property type="entry name" value="P-loop_NTPase"/>
</dbReference>
<keyword evidence="5" id="KW-0029">Amino-acid transport</keyword>
<sequence length="257" mass="26887">MIEVDSLAVSYGSAKVFHDVNLRVDEGQIVALIGNNGAGKTTLLRALSGILGAQGGQVVAGTVRGEGLDLDRSNADKIVRHGIVQVPEGRRIFAQLTVQENLMAGALSVRSRSRVAASLRRVRELFPILVERAGQTAGLLSGGEQQMLAIGRALMSEPKVLLMDEPSLGLAPLVARQIMDTITQVNADGTSVLLVEQNTRLALSVAHHAYVLNGGTMAAQGPAADLIDSDMLLELTLGKTTAHGSAVLTKAGGRGDE</sequence>
<accession>A0A652YZ60</accession>
<evidence type="ECO:0000256" key="3">
    <source>
        <dbReference type="ARBA" id="ARBA00022741"/>
    </source>
</evidence>
<keyword evidence="3" id="KW-0547">Nucleotide-binding</keyword>
<dbReference type="AlphaFoldDB" id="A0A652YZ60"/>
<dbReference type="GO" id="GO:0016887">
    <property type="term" value="F:ATP hydrolysis activity"/>
    <property type="evidence" value="ECO:0007669"/>
    <property type="project" value="InterPro"/>
</dbReference>
<dbReference type="GO" id="GO:0005524">
    <property type="term" value="F:ATP binding"/>
    <property type="evidence" value="ECO:0007669"/>
    <property type="project" value="UniProtKB-KW"/>
</dbReference>
<organism evidence="6">
    <name type="scientific">Nocardia globerula</name>
    <dbReference type="NCBI Taxonomy" id="1818"/>
    <lineage>
        <taxon>Bacteria</taxon>
        <taxon>Bacillati</taxon>
        <taxon>Actinomycetota</taxon>
        <taxon>Actinomycetes</taxon>
        <taxon>Mycobacteriales</taxon>
        <taxon>Nocardiaceae</taxon>
        <taxon>Nocardia</taxon>
    </lineage>
</organism>
<evidence type="ECO:0000256" key="5">
    <source>
        <dbReference type="ARBA" id="ARBA00022970"/>
    </source>
</evidence>
<protein>
    <submittedName>
        <fullName evidence="6">Amino acid/amide ABC transporter ATP-binding protein 2 (HAAT family)</fullName>
    </submittedName>
</protein>